<sequence>MKMFKAMMLSTALAVTAAPSVSFAQETVNMINPLPRSMVFYPLVVGEALGYFEANGVEVNLLPSDTSIPYVAFLQNGQADLAMLDPNETINALNAGANINTVYEVMQNAPEGVVVLSDGEFGAMGDLVGTTVGLVSDRDRAFLQAALDIAGHSIDDVDTVVLGENGPTLAAAIRGGNVSALVGSVNDWASLQAAGIGLTAITPDELKASPANTFAMDAAMVEEKREALEGFMRAWSMGMYASIVNPEAVEAIMRANVPEEWEDELAGKTLFDIVLTMNIGSTERYGDLQRDVWAEIQPRMLSSGAIEQTVDVDTFLNDAYIEAANDFDKAQVEADAAAWLAENM</sequence>
<dbReference type="RefSeq" id="WP_093992208.1">
    <property type="nucleotide sequence ID" value="NZ_FXZK01000003.1"/>
</dbReference>
<dbReference type="Gene3D" id="3.40.190.10">
    <property type="entry name" value="Periplasmic binding protein-like II"/>
    <property type="match status" value="2"/>
</dbReference>
<dbReference type="Proteomes" id="UP000201613">
    <property type="component" value="Unassembled WGS sequence"/>
</dbReference>
<accession>A0A238LEQ0</accession>
<feature type="signal peptide" evidence="1">
    <location>
        <begin position="1"/>
        <end position="24"/>
    </location>
</feature>
<organism evidence="3 4">
    <name type="scientific">Flavimaricola marinus</name>
    <dbReference type="NCBI Taxonomy" id="1819565"/>
    <lineage>
        <taxon>Bacteria</taxon>
        <taxon>Pseudomonadati</taxon>
        <taxon>Pseudomonadota</taxon>
        <taxon>Alphaproteobacteria</taxon>
        <taxon>Rhodobacterales</taxon>
        <taxon>Paracoccaceae</taxon>
        <taxon>Flavimaricola</taxon>
    </lineage>
</organism>
<reference evidence="4" key="1">
    <citation type="submission" date="2017-05" db="EMBL/GenBank/DDBJ databases">
        <authorList>
            <person name="Rodrigo-Torres L."/>
            <person name="Arahal R. D."/>
            <person name="Lucena T."/>
        </authorList>
    </citation>
    <scope>NUCLEOTIDE SEQUENCE [LARGE SCALE GENOMIC DNA]</scope>
    <source>
        <strain evidence="4">CECT 8899</strain>
    </source>
</reference>
<dbReference type="GO" id="GO:0009228">
    <property type="term" value="P:thiamine biosynthetic process"/>
    <property type="evidence" value="ECO:0007669"/>
    <property type="project" value="InterPro"/>
</dbReference>
<dbReference type="InterPro" id="IPR027939">
    <property type="entry name" value="NMT1/THI5"/>
</dbReference>
<dbReference type="Pfam" id="PF09084">
    <property type="entry name" value="NMT1"/>
    <property type="match status" value="1"/>
</dbReference>
<dbReference type="PANTHER" id="PTHR31528">
    <property type="entry name" value="4-AMINO-5-HYDROXYMETHYL-2-METHYLPYRIMIDINE PHOSPHATE SYNTHASE THI11-RELATED"/>
    <property type="match status" value="1"/>
</dbReference>
<dbReference type="AlphaFoldDB" id="A0A238LEQ0"/>
<dbReference type="OrthoDB" id="7938743at2"/>
<evidence type="ECO:0000259" key="2">
    <source>
        <dbReference type="Pfam" id="PF09084"/>
    </source>
</evidence>
<name>A0A238LEQ0_9RHOB</name>
<feature type="domain" description="SsuA/THI5-like" evidence="2">
    <location>
        <begin position="40"/>
        <end position="248"/>
    </location>
</feature>
<keyword evidence="4" id="KW-1185">Reference proteome</keyword>
<dbReference type="InterPro" id="IPR015168">
    <property type="entry name" value="SsuA/THI5"/>
</dbReference>
<dbReference type="SUPFAM" id="SSF53850">
    <property type="entry name" value="Periplasmic binding protein-like II"/>
    <property type="match status" value="1"/>
</dbReference>
<evidence type="ECO:0000313" key="3">
    <source>
        <dbReference type="EMBL" id="SMY08033.1"/>
    </source>
</evidence>
<feature type="chain" id="PRO_5013189762" evidence="1">
    <location>
        <begin position="25"/>
        <end position="344"/>
    </location>
</feature>
<evidence type="ECO:0000256" key="1">
    <source>
        <dbReference type="SAM" id="SignalP"/>
    </source>
</evidence>
<evidence type="ECO:0000313" key="4">
    <source>
        <dbReference type="Proteomes" id="UP000201613"/>
    </source>
</evidence>
<dbReference type="EMBL" id="FXZK01000003">
    <property type="protein sequence ID" value="SMY08033.1"/>
    <property type="molecule type" value="Genomic_DNA"/>
</dbReference>
<protein>
    <submittedName>
        <fullName evidence="3">NMT1/THI5 like protein</fullName>
    </submittedName>
</protein>
<keyword evidence="1" id="KW-0732">Signal</keyword>
<gene>
    <name evidence="3" type="ORF">LOM8899_02180</name>
</gene>
<dbReference type="PANTHER" id="PTHR31528:SF15">
    <property type="entry name" value="RIBOFLAVIN-BINDING PROTEIN RIBY"/>
    <property type="match status" value="1"/>
</dbReference>
<proteinExistence type="predicted"/>